<comment type="caution">
    <text evidence="5">The sequence shown here is derived from an EMBL/GenBank/DDBJ whole genome shotgun (WGS) entry which is preliminary data.</text>
</comment>
<dbReference type="SUPFAM" id="SSF52518">
    <property type="entry name" value="Thiamin diphosphate-binding fold (THDP-binding)"/>
    <property type="match status" value="1"/>
</dbReference>
<dbReference type="CDD" id="cd02012">
    <property type="entry name" value="TPP_TK"/>
    <property type="match status" value="1"/>
</dbReference>
<evidence type="ECO:0000256" key="1">
    <source>
        <dbReference type="ARBA" id="ARBA00001964"/>
    </source>
</evidence>
<comment type="cofactor">
    <cofactor evidence="1">
        <name>thiamine diphosphate</name>
        <dbReference type="ChEBI" id="CHEBI:58937"/>
    </cofactor>
</comment>
<reference evidence="5 6" key="1">
    <citation type="submission" date="2018-12" db="EMBL/GenBank/DDBJ databases">
        <title>A novel vanA-carrying plasmid in a clinical isolate of Enterococcus avium.</title>
        <authorList>
            <person name="Bernasconi O.J."/>
            <person name="Luzzaro F."/>
            <person name="Endimiani A."/>
        </authorList>
    </citation>
    <scope>NUCLEOTIDE SEQUENCE [LARGE SCALE GENOMIC DNA]</scope>
    <source>
        <strain evidence="5 6">LC0559/18</strain>
    </source>
</reference>
<dbReference type="PANTHER" id="PTHR47514:SF1">
    <property type="entry name" value="TRANSKETOLASE N-TERMINAL SECTION-RELATED"/>
    <property type="match status" value="1"/>
</dbReference>
<evidence type="ECO:0000256" key="2">
    <source>
        <dbReference type="ARBA" id="ARBA00007131"/>
    </source>
</evidence>
<evidence type="ECO:0000259" key="4">
    <source>
        <dbReference type="Pfam" id="PF00456"/>
    </source>
</evidence>
<name>A0A2N8PUE9_ENTAV</name>
<evidence type="ECO:0000313" key="5">
    <source>
        <dbReference type="EMBL" id="RVU92737.1"/>
    </source>
</evidence>
<organism evidence="5 6">
    <name type="scientific">Enterococcus avium</name>
    <name type="common">Streptococcus avium</name>
    <dbReference type="NCBI Taxonomy" id="33945"/>
    <lineage>
        <taxon>Bacteria</taxon>
        <taxon>Bacillati</taxon>
        <taxon>Bacillota</taxon>
        <taxon>Bacilli</taxon>
        <taxon>Lactobacillales</taxon>
        <taxon>Enterococcaceae</taxon>
        <taxon>Enterococcus</taxon>
    </lineage>
</organism>
<gene>
    <name evidence="5" type="ORF">EK398_19820</name>
</gene>
<dbReference type="Proteomes" id="UP000288388">
    <property type="component" value="Unassembled WGS sequence"/>
</dbReference>
<sequence length="270" mass="29345">MTKLEQKALELREWIIRSLASAGSGHPGGSLSAIDILTTLYYQEMDISVENYDQKDRDHFILSKGHAAPALYTVLADKGFFPKEELLDLRKFGCHLQGHPDRIKTKGVDSSSGSLGQGLSIANGLALAQRLDGIQKKVYILIGDGELQEGQVWEAAMTAAHYKLSNVIAFVDNNGLQIDGTNDEVMGVKDIGQKFAAFNWNVLTADGHDFDSLTAAIKEAKAQEKAPTVIVCQTTKGKGVSFMEDQVGWHGKAPSSEEAEKALAELKEVL</sequence>
<dbReference type="RefSeq" id="WP_102873313.1">
    <property type="nucleotide sequence ID" value="NZ_JAQCOW010000063.1"/>
</dbReference>
<feature type="domain" description="Transketolase N-terminal" evidence="4">
    <location>
        <begin position="15"/>
        <end position="260"/>
    </location>
</feature>
<accession>A0A2N8PUE9</accession>
<dbReference type="InterPro" id="IPR029061">
    <property type="entry name" value="THDP-binding"/>
</dbReference>
<evidence type="ECO:0000256" key="3">
    <source>
        <dbReference type="ARBA" id="ARBA00023052"/>
    </source>
</evidence>
<protein>
    <submittedName>
        <fullName evidence="5">Transketolase</fullName>
    </submittedName>
</protein>
<evidence type="ECO:0000313" key="6">
    <source>
        <dbReference type="Proteomes" id="UP000288388"/>
    </source>
</evidence>
<dbReference type="EMBL" id="RYZS01000002">
    <property type="protein sequence ID" value="RVU92737.1"/>
    <property type="molecule type" value="Genomic_DNA"/>
</dbReference>
<proteinExistence type="inferred from homology"/>
<dbReference type="Pfam" id="PF00456">
    <property type="entry name" value="Transketolase_N"/>
    <property type="match status" value="1"/>
</dbReference>
<dbReference type="AlphaFoldDB" id="A0A2N8PUE9"/>
<dbReference type="InterPro" id="IPR005474">
    <property type="entry name" value="Transketolase_N"/>
</dbReference>
<comment type="similarity">
    <text evidence="2">Belongs to the transketolase family.</text>
</comment>
<dbReference type="Gene3D" id="3.40.50.970">
    <property type="match status" value="1"/>
</dbReference>
<keyword evidence="3" id="KW-0786">Thiamine pyrophosphate</keyword>
<dbReference type="PANTHER" id="PTHR47514">
    <property type="entry name" value="TRANSKETOLASE N-TERMINAL SECTION-RELATED"/>
    <property type="match status" value="1"/>
</dbReference>